<dbReference type="EMBL" id="AJWY01005806">
    <property type="protein sequence ID" value="EKC68629.1"/>
    <property type="molecule type" value="Genomic_DNA"/>
</dbReference>
<feature type="non-terminal residue" evidence="1">
    <location>
        <position position="85"/>
    </location>
</feature>
<protein>
    <submittedName>
        <fullName evidence="1">Archaeal/vacuolar-type H+-ATPase subunit I</fullName>
    </submittedName>
</protein>
<evidence type="ECO:0000313" key="1">
    <source>
        <dbReference type="EMBL" id="EKC68629.1"/>
    </source>
</evidence>
<name>K1TM30_9ZZZZ</name>
<organism evidence="1">
    <name type="scientific">human gut metagenome</name>
    <dbReference type="NCBI Taxonomy" id="408170"/>
    <lineage>
        <taxon>unclassified sequences</taxon>
        <taxon>metagenomes</taxon>
        <taxon>organismal metagenomes</taxon>
    </lineage>
</organism>
<sequence>MIAKMSKYDFVLYAAQSGDFIGRLRELGLVDITTKGWEPSEEDRQLLLDIEGCTRALEFVRTFRSDAERCDAAARPFASGEEAYE</sequence>
<accession>K1TM30</accession>
<dbReference type="AlphaFoldDB" id="K1TM30"/>
<gene>
    <name evidence="1" type="ORF">LEA_08698</name>
</gene>
<proteinExistence type="predicted"/>
<reference evidence="1" key="1">
    <citation type="journal article" date="2013" name="Environ. Microbiol.">
        <title>Microbiota from the distal guts of lean and obese adolescents exhibit partial functional redundancy besides clear differences in community structure.</title>
        <authorList>
            <person name="Ferrer M."/>
            <person name="Ruiz A."/>
            <person name="Lanza F."/>
            <person name="Haange S.B."/>
            <person name="Oberbach A."/>
            <person name="Till H."/>
            <person name="Bargiela R."/>
            <person name="Campoy C."/>
            <person name="Segura M.T."/>
            <person name="Richter M."/>
            <person name="von Bergen M."/>
            <person name="Seifert J."/>
            <person name="Suarez A."/>
        </authorList>
    </citation>
    <scope>NUCLEOTIDE SEQUENCE</scope>
</reference>
<comment type="caution">
    <text evidence="1">The sequence shown here is derived from an EMBL/GenBank/DDBJ whole genome shotgun (WGS) entry which is preliminary data.</text>
</comment>